<evidence type="ECO:0008006" key="4">
    <source>
        <dbReference type="Google" id="ProtNLM"/>
    </source>
</evidence>
<feature type="transmembrane region" description="Helical" evidence="1">
    <location>
        <begin position="112"/>
        <end position="131"/>
    </location>
</feature>
<organism evidence="2 3">
    <name type="scientific">Herbihabitans rhizosphaerae</name>
    <dbReference type="NCBI Taxonomy" id="1872711"/>
    <lineage>
        <taxon>Bacteria</taxon>
        <taxon>Bacillati</taxon>
        <taxon>Actinomycetota</taxon>
        <taxon>Actinomycetes</taxon>
        <taxon>Pseudonocardiales</taxon>
        <taxon>Pseudonocardiaceae</taxon>
        <taxon>Herbihabitans</taxon>
    </lineage>
</organism>
<dbReference type="Proteomes" id="UP000294257">
    <property type="component" value="Unassembled WGS sequence"/>
</dbReference>
<feature type="transmembrane region" description="Helical" evidence="1">
    <location>
        <begin position="137"/>
        <end position="155"/>
    </location>
</feature>
<reference evidence="2 3" key="1">
    <citation type="submission" date="2019-02" db="EMBL/GenBank/DDBJ databases">
        <title>Genomic Encyclopedia of Type Strains, Phase IV (KMG-IV): sequencing the most valuable type-strain genomes for metagenomic binning, comparative biology and taxonomic classification.</title>
        <authorList>
            <person name="Goeker M."/>
        </authorList>
    </citation>
    <scope>NUCLEOTIDE SEQUENCE [LARGE SCALE GENOMIC DNA]</scope>
    <source>
        <strain evidence="2 3">DSM 101727</strain>
    </source>
</reference>
<accession>A0A4V2EUH1</accession>
<dbReference type="AlphaFoldDB" id="A0A4V2EUH1"/>
<keyword evidence="1" id="KW-0472">Membrane</keyword>
<keyword evidence="1" id="KW-0812">Transmembrane</keyword>
<sequence>MDIEPAPPPSDRELPKQPERPKAIDTAFLLALGGVAISIVSTLLTMVIRDKWANDYARQFLDGSGKAFTDADVANLVSTIKPVAAVAVFVGAGIAALFVYKMRAGRNWARIVLTVFAIFGAMGLFSVLVEAGAPLDMMWDVAQVAFSVAAVVYMFKPESTEYFNQTKRARQRS</sequence>
<name>A0A4V2EUH1_9PSEU</name>
<protein>
    <recommendedName>
        <fullName evidence="4">DUF2127 domain-containing protein</fullName>
    </recommendedName>
</protein>
<evidence type="ECO:0000256" key="1">
    <source>
        <dbReference type="SAM" id="Phobius"/>
    </source>
</evidence>
<keyword evidence="1" id="KW-1133">Transmembrane helix</keyword>
<keyword evidence="3" id="KW-1185">Reference proteome</keyword>
<gene>
    <name evidence="2" type="ORF">EV193_101429</name>
</gene>
<dbReference type="RefSeq" id="WP_130342226.1">
    <property type="nucleotide sequence ID" value="NZ_SGWQ01000001.1"/>
</dbReference>
<dbReference type="EMBL" id="SGWQ01000001">
    <property type="protein sequence ID" value="RZS44553.1"/>
    <property type="molecule type" value="Genomic_DNA"/>
</dbReference>
<comment type="caution">
    <text evidence="2">The sequence shown here is derived from an EMBL/GenBank/DDBJ whole genome shotgun (WGS) entry which is preliminary data.</text>
</comment>
<feature type="transmembrane region" description="Helical" evidence="1">
    <location>
        <begin position="26"/>
        <end position="48"/>
    </location>
</feature>
<evidence type="ECO:0000313" key="2">
    <source>
        <dbReference type="EMBL" id="RZS44553.1"/>
    </source>
</evidence>
<proteinExistence type="predicted"/>
<dbReference type="OrthoDB" id="3831145at2"/>
<feature type="transmembrane region" description="Helical" evidence="1">
    <location>
        <begin position="83"/>
        <end position="100"/>
    </location>
</feature>
<evidence type="ECO:0000313" key="3">
    <source>
        <dbReference type="Proteomes" id="UP000294257"/>
    </source>
</evidence>